<dbReference type="InterPro" id="IPR011251">
    <property type="entry name" value="Luciferase-like_dom"/>
</dbReference>
<organism evidence="4 5">
    <name type="scientific">Sphingomonas turrisvirgatae</name>
    <dbReference type="NCBI Taxonomy" id="1888892"/>
    <lineage>
        <taxon>Bacteria</taxon>
        <taxon>Pseudomonadati</taxon>
        <taxon>Pseudomonadota</taxon>
        <taxon>Alphaproteobacteria</taxon>
        <taxon>Sphingomonadales</taxon>
        <taxon>Sphingomonadaceae</taxon>
        <taxon>Sphingomonas</taxon>
    </lineage>
</organism>
<dbReference type="InterPro" id="IPR036661">
    <property type="entry name" value="Luciferase-like_sf"/>
</dbReference>
<keyword evidence="2" id="KW-0503">Monooxygenase</keyword>
<evidence type="ECO:0000256" key="1">
    <source>
        <dbReference type="ARBA" id="ARBA00023002"/>
    </source>
</evidence>
<evidence type="ECO:0000313" key="5">
    <source>
        <dbReference type="Proteomes" id="UP000094487"/>
    </source>
</evidence>
<dbReference type="OrthoDB" id="9776438at2"/>
<evidence type="ECO:0000259" key="3">
    <source>
        <dbReference type="Pfam" id="PF00296"/>
    </source>
</evidence>
<dbReference type="GO" id="GO:0005829">
    <property type="term" value="C:cytosol"/>
    <property type="evidence" value="ECO:0007669"/>
    <property type="project" value="TreeGrafter"/>
</dbReference>
<dbReference type="EMBL" id="MDDS01000075">
    <property type="protein sequence ID" value="ODP36293.1"/>
    <property type="molecule type" value="Genomic_DNA"/>
</dbReference>
<dbReference type="InterPro" id="IPR050766">
    <property type="entry name" value="Bact_Lucif_Oxidored"/>
</dbReference>
<dbReference type="SUPFAM" id="SSF51679">
    <property type="entry name" value="Bacterial luciferase-like"/>
    <property type="match status" value="1"/>
</dbReference>
<proteinExistence type="predicted"/>
<sequence>MKIWQFSEQAYHPAFQVPGAMRVTLPQHHCDPAEAGQLLNRYLDEYLLADELGLNIMVNEHHAAATCMSTSCMTTLAILARQTSKARLLALGIPLANRSNPLRVAEEIAMVDCLSGGRLEVGLVKGAAYELFMSNRQPTGFMDRFWEAHDLILDALGNTGDNFAWEGEHFHYRTASLWPRPIQQPRPPMWGTASSASSAREYGRRDYTCATFLSGAVARSVFTGYREAYLEAHGRQASQDKLAYLALVACANDRATAFRRAEQMKSYFTTAARLDPQFRNPWGFNAVEANVRMLQAGPSAMRPRMRNGQPLPVDGTIEQYMDAGLFFVGTPDDVYEQLAQFHGETGGFGNLLMMGQAGELDHADTADNLTLVAREVAPRLADLPEIPFEIRYEAVG</sequence>
<dbReference type="GO" id="GO:0016705">
    <property type="term" value="F:oxidoreductase activity, acting on paired donors, with incorporation or reduction of molecular oxygen"/>
    <property type="evidence" value="ECO:0007669"/>
    <property type="project" value="InterPro"/>
</dbReference>
<dbReference type="Proteomes" id="UP000094487">
    <property type="component" value="Unassembled WGS sequence"/>
</dbReference>
<dbReference type="AlphaFoldDB" id="A0A1E3LRD4"/>
<dbReference type="STRING" id="1888892.BFL28_06235"/>
<evidence type="ECO:0000256" key="2">
    <source>
        <dbReference type="ARBA" id="ARBA00023033"/>
    </source>
</evidence>
<dbReference type="Gene3D" id="3.20.20.30">
    <property type="entry name" value="Luciferase-like domain"/>
    <property type="match status" value="1"/>
</dbReference>
<dbReference type="GO" id="GO:0004497">
    <property type="term" value="F:monooxygenase activity"/>
    <property type="evidence" value="ECO:0007669"/>
    <property type="project" value="UniProtKB-KW"/>
</dbReference>
<feature type="domain" description="Luciferase-like" evidence="3">
    <location>
        <begin position="25"/>
        <end position="342"/>
    </location>
</feature>
<comment type="caution">
    <text evidence="4">The sequence shown here is derived from an EMBL/GenBank/DDBJ whole genome shotgun (WGS) entry which is preliminary data.</text>
</comment>
<dbReference type="PANTHER" id="PTHR30137">
    <property type="entry name" value="LUCIFERASE-LIKE MONOOXYGENASE"/>
    <property type="match status" value="1"/>
</dbReference>
<keyword evidence="1" id="KW-0560">Oxidoreductase</keyword>
<gene>
    <name evidence="4" type="ORF">BFL28_06235</name>
</gene>
<accession>A0A1E3LRD4</accession>
<dbReference type="RefSeq" id="WP_069321862.1">
    <property type="nucleotide sequence ID" value="NZ_MDDS01000075.1"/>
</dbReference>
<evidence type="ECO:0000313" key="4">
    <source>
        <dbReference type="EMBL" id="ODP36293.1"/>
    </source>
</evidence>
<dbReference type="Pfam" id="PF00296">
    <property type="entry name" value="Bac_luciferase"/>
    <property type="match status" value="1"/>
</dbReference>
<reference evidence="4 5" key="1">
    <citation type="submission" date="2016-08" db="EMBL/GenBank/DDBJ databases">
        <title>Draft genome of the agarase producing Sphingomonas sp. MCT13.</title>
        <authorList>
            <person name="D'Andrea M.M."/>
            <person name="Rossolini G.M."/>
            <person name="Thaller M.C."/>
        </authorList>
    </citation>
    <scope>NUCLEOTIDE SEQUENCE [LARGE SCALE GENOMIC DNA]</scope>
    <source>
        <strain evidence="4 5">MCT13</strain>
    </source>
</reference>
<dbReference type="PANTHER" id="PTHR30137:SF8">
    <property type="entry name" value="BLR5498 PROTEIN"/>
    <property type="match status" value="1"/>
</dbReference>
<protein>
    <recommendedName>
        <fullName evidence="3">Luciferase-like domain-containing protein</fullName>
    </recommendedName>
</protein>
<keyword evidence="5" id="KW-1185">Reference proteome</keyword>
<name>A0A1E3LRD4_9SPHN</name>